<dbReference type="AlphaFoldDB" id="A0A3S4GGP6"/>
<dbReference type="OrthoDB" id="996425at2"/>
<gene>
    <name evidence="2" type="ORF">DEVEQU_01259</name>
</gene>
<evidence type="ECO:0000313" key="2">
    <source>
        <dbReference type="EMBL" id="VDS04128.1"/>
    </source>
</evidence>
<sequence length="156" mass="17431">MRTALLLLALLFATPALAQYWDHYSNARFGYEIDIPPGFVGNGESDNGDGQIFYNLEAEQSLTVWGGALLGDFEAMVAEARMADERVNWMLSEQASSPKWASYAAQRDHRVIAERLILLCDGESYAAFRAEYNIRDLVKMDKVIEGLKRSLEASAC</sequence>
<feature type="chain" id="PRO_5018764817" evidence="1">
    <location>
        <begin position="19"/>
        <end position="156"/>
    </location>
</feature>
<organism evidence="2 3">
    <name type="scientific">Devosia equisanguinis</name>
    <dbReference type="NCBI Taxonomy" id="2490941"/>
    <lineage>
        <taxon>Bacteria</taxon>
        <taxon>Pseudomonadati</taxon>
        <taxon>Pseudomonadota</taxon>
        <taxon>Alphaproteobacteria</taxon>
        <taxon>Hyphomicrobiales</taxon>
        <taxon>Devosiaceae</taxon>
        <taxon>Devosia</taxon>
    </lineage>
</organism>
<keyword evidence="3" id="KW-1185">Reference proteome</keyword>
<proteinExistence type="predicted"/>
<dbReference type="Proteomes" id="UP000268844">
    <property type="component" value="Unassembled WGS sequence"/>
</dbReference>
<protein>
    <submittedName>
        <fullName evidence="2">Uncharacterized protein</fullName>
    </submittedName>
</protein>
<dbReference type="RefSeq" id="WP_126149712.1">
    <property type="nucleotide sequence ID" value="NZ_JBHTMH010000001.1"/>
</dbReference>
<evidence type="ECO:0000313" key="3">
    <source>
        <dbReference type="Proteomes" id="UP000268844"/>
    </source>
</evidence>
<keyword evidence="1" id="KW-0732">Signal</keyword>
<name>A0A3S4GGP6_9HYPH</name>
<evidence type="ECO:0000256" key="1">
    <source>
        <dbReference type="SAM" id="SignalP"/>
    </source>
</evidence>
<reference evidence="2 3" key="1">
    <citation type="submission" date="2018-12" db="EMBL/GenBank/DDBJ databases">
        <authorList>
            <person name="Criscuolo A."/>
        </authorList>
    </citation>
    <scope>NUCLEOTIDE SEQUENCE [LARGE SCALE GENOMIC DNA]</scope>
    <source>
        <strain evidence="2">ACIP1116281</strain>
    </source>
</reference>
<dbReference type="EMBL" id="UZWD01000018">
    <property type="protein sequence ID" value="VDS04128.1"/>
    <property type="molecule type" value="Genomic_DNA"/>
</dbReference>
<feature type="signal peptide" evidence="1">
    <location>
        <begin position="1"/>
        <end position="18"/>
    </location>
</feature>
<accession>A0A3S4GGP6</accession>